<sequence length="46" mass="5252">MPNRLPMHAHSIDSRSAYVAVFDKHIDCFCIPVSDTAMSQRYIVDI</sequence>
<dbReference type="EMBL" id="VSSQ01081461">
    <property type="protein sequence ID" value="MPN30367.1"/>
    <property type="molecule type" value="Genomic_DNA"/>
</dbReference>
<name>A0A645GUD8_9ZZZZ</name>
<dbReference type="AlphaFoldDB" id="A0A645GUD8"/>
<evidence type="ECO:0000313" key="1">
    <source>
        <dbReference type="EMBL" id="MPN30367.1"/>
    </source>
</evidence>
<protein>
    <submittedName>
        <fullName evidence="1">Uncharacterized protein</fullName>
    </submittedName>
</protein>
<organism evidence="1">
    <name type="scientific">bioreactor metagenome</name>
    <dbReference type="NCBI Taxonomy" id="1076179"/>
    <lineage>
        <taxon>unclassified sequences</taxon>
        <taxon>metagenomes</taxon>
        <taxon>ecological metagenomes</taxon>
    </lineage>
</organism>
<accession>A0A645GUD8</accession>
<comment type="caution">
    <text evidence="1">The sequence shown here is derived from an EMBL/GenBank/DDBJ whole genome shotgun (WGS) entry which is preliminary data.</text>
</comment>
<gene>
    <name evidence="1" type="ORF">SDC9_177838</name>
</gene>
<proteinExistence type="predicted"/>
<reference evidence="1" key="1">
    <citation type="submission" date="2019-08" db="EMBL/GenBank/DDBJ databases">
        <authorList>
            <person name="Kucharzyk K."/>
            <person name="Murdoch R.W."/>
            <person name="Higgins S."/>
            <person name="Loffler F."/>
        </authorList>
    </citation>
    <scope>NUCLEOTIDE SEQUENCE</scope>
</reference>